<accession>A0A0F8ZR07</accession>
<proteinExistence type="predicted"/>
<dbReference type="AlphaFoldDB" id="A0A0F8ZR07"/>
<name>A0A0F8ZR07_9ZZZZ</name>
<dbReference type="EMBL" id="LAZR01046547">
    <property type="protein sequence ID" value="KKK96288.1"/>
    <property type="molecule type" value="Genomic_DNA"/>
</dbReference>
<sequence>MNKFECTLTCTISICCTIVLSVLIISGGNCVKHVKSKKAEVRQSALEKREGTIIMNDRL</sequence>
<protein>
    <submittedName>
        <fullName evidence="1">Uncharacterized protein</fullName>
    </submittedName>
</protein>
<reference evidence="1" key="1">
    <citation type="journal article" date="2015" name="Nature">
        <title>Complex archaea that bridge the gap between prokaryotes and eukaryotes.</title>
        <authorList>
            <person name="Spang A."/>
            <person name="Saw J.H."/>
            <person name="Jorgensen S.L."/>
            <person name="Zaremba-Niedzwiedzka K."/>
            <person name="Martijn J."/>
            <person name="Lind A.E."/>
            <person name="van Eijk R."/>
            <person name="Schleper C."/>
            <person name="Guy L."/>
            <person name="Ettema T.J."/>
        </authorList>
    </citation>
    <scope>NUCLEOTIDE SEQUENCE</scope>
</reference>
<comment type="caution">
    <text evidence="1">The sequence shown here is derived from an EMBL/GenBank/DDBJ whole genome shotgun (WGS) entry which is preliminary data.</text>
</comment>
<organism evidence="1">
    <name type="scientific">marine sediment metagenome</name>
    <dbReference type="NCBI Taxonomy" id="412755"/>
    <lineage>
        <taxon>unclassified sequences</taxon>
        <taxon>metagenomes</taxon>
        <taxon>ecological metagenomes</taxon>
    </lineage>
</organism>
<gene>
    <name evidence="1" type="ORF">LCGC14_2664250</name>
</gene>
<evidence type="ECO:0000313" key="1">
    <source>
        <dbReference type="EMBL" id="KKK96288.1"/>
    </source>
</evidence>